<dbReference type="EMBL" id="AZFJ01000049">
    <property type="protein sequence ID" value="KRL85730.1"/>
    <property type="molecule type" value="Genomic_DNA"/>
</dbReference>
<feature type="transmembrane region" description="Helical" evidence="1">
    <location>
        <begin position="137"/>
        <end position="158"/>
    </location>
</feature>
<keyword evidence="3" id="KW-1185">Reference proteome</keyword>
<proteinExistence type="predicted"/>
<dbReference type="AlphaFoldDB" id="A0A0R1U453"/>
<dbReference type="PATRIC" id="fig|1423783.4.peg.1158"/>
<reference evidence="2 3" key="1">
    <citation type="journal article" date="2015" name="Genome Announc.">
        <title>Expanding the biotechnology potential of lactobacilli through comparative genomics of 213 strains and associated genera.</title>
        <authorList>
            <person name="Sun Z."/>
            <person name="Harris H.M."/>
            <person name="McCann A."/>
            <person name="Guo C."/>
            <person name="Argimon S."/>
            <person name="Zhang W."/>
            <person name="Yang X."/>
            <person name="Jeffery I.B."/>
            <person name="Cooney J.C."/>
            <person name="Kagawa T.F."/>
            <person name="Liu W."/>
            <person name="Song Y."/>
            <person name="Salvetti E."/>
            <person name="Wrobel A."/>
            <person name="Rasinkangas P."/>
            <person name="Parkhill J."/>
            <person name="Rea M.C."/>
            <person name="O'Sullivan O."/>
            <person name="Ritari J."/>
            <person name="Douillard F.P."/>
            <person name="Paul Ross R."/>
            <person name="Yang R."/>
            <person name="Briner A.E."/>
            <person name="Felis G.E."/>
            <person name="de Vos W.M."/>
            <person name="Barrangou R."/>
            <person name="Klaenhammer T.R."/>
            <person name="Caufield P.W."/>
            <person name="Cui Y."/>
            <person name="Zhang H."/>
            <person name="O'Toole P.W."/>
        </authorList>
    </citation>
    <scope>NUCLEOTIDE SEQUENCE [LARGE SCALE GENOMIC DNA]</scope>
    <source>
        <strain evidence="2 3">DSM 15945</strain>
    </source>
</reference>
<gene>
    <name evidence="2" type="ORF">FC50_GL001118</name>
</gene>
<dbReference type="InterPro" id="IPR014509">
    <property type="entry name" value="YjdF-like"/>
</dbReference>
<evidence type="ECO:0000313" key="3">
    <source>
        <dbReference type="Proteomes" id="UP000051922"/>
    </source>
</evidence>
<feature type="transmembrane region" description="Helical" evidence="1">
    <location>
        <begin position="229"/>
        <end position="247"/>
    </location>
</feature>
<feature type="transmembrane region" description="Helical" evidence="1">
    <location>
        <begin position="104"/>
        <end position="125"/>
    </location>
</feature>
<keyword evidence="1" id="KW-0472">Membrane</keyword>
<feature type="transmembrane region" description="Helical" evidence="1">
    <location>
        <begin position="71"/>
        <end position="92"/>
    </location>
</feature>
<dbReference type="Pfam" id="PF09997">
    <property type="entry name" value="DUF2238"/>
    <property type="match status" value="1"/>
</dbReference>
<sequence>MAYLGGTLMNPDWLHSALAMRRIHLFLSVIVLATMVRQFFLGNFEGILMCLLTLVLFAVPTFIRRHTQIDLPILLEVLVLLFIFAAEILGEIHNFYGTFAYWDVMLHVINGFLAAAIGLSLVEILNQKDLFHADLSPLLIVLLAFTFSMTIGVLWEFFEFTMDQWFNLDMQKDTIVHTIRSVALNPSGANHPVTITHVTGTTLDVRGKAVGLPVNGYLDLGLVDTMKDLMVNFVGAVVFSVFGWLYLHNRQKWRFAGQFIPRRR</sequence>
<dbReference type="Proteomes" id="UP000051922">
    <property type="component" value="Unassembled WGS sequence"/>
</dbReference>
<accession>A0A0R1U453</accession>
<organism evidence="2 3">
    <name type="scientific">Lacticaseibacillus pantheris DSM 15945 = JCM 12539 = NBRC 106106</name>
    <dbReference type="NCBI Taxonomy" id="1423783"/>
    <lineage>
        <taxon>Bacteria</taxon>
        <taxon>Bacillati</taxon>
        <taxon>Bacillota</taxon>
        <taxon>Bacilli</taxon>
        <taxon>Lactobacillales</taxon>
        <taxon>Lactobacillaceae</taxon>
        <taxon>Lacticaseibacillus</taxon>
    </lineage>
</organism>
<keyword evidence="1" id="KW-1133">Transmembrane helix</keyword>
<feature type="transmembrane region" description="Helical" evidence="1">
    <location>
        <begin position="46"/>
        <end position="64"/>
    </location>
</feature>
<comment type="caution">
    <text evidence="2">The sequence shown here is derived from an EMBL/GenBank/DDBJ whole genome shotgun (WGS) entry which is preliminary data.</text>
</comment>
<dbReference type="STRING" id="1423783.FC50_GL001118"/>
<name>A0A0R1U453_9LACO</name>
<evidence type="ECO:0000313" key="2">
    <source>
        <dbReference type="EMBL" id="KRL85730.1"/>
    </source>
</evidence>
<protein>
    <submittedName>
        <fullName evidence="2">Uncharacterized protein</fullName>
    </submittedName>
</protein>
<evidence type="ECO:0000256" key="1">
    <source>
        <dbReference type="SAM" id="Phobius"/>
    </source>
</evidence>
<keyword evidence="1" id="KW-0812">Transmembrane</keyword>